<accession>A0ABP0ZFA5</accession>
<gene>
    <name evidence="13" type="ORF">LODBEIA_P10740</name>
</gene>
<proteinExistence type="inferred from homology"/>
<evidence type="ECO:0000256" key="5">
    <source>
        <dbReference type="ARBA" id="ARBA00022448"/>
    </source>
</evidence>
<dbReference type="RefSeq" id="XP_066828012.1">
    <property type="nucleotide sequence ID" value="XM_066970922.1"/>
</dbReference>
<keyword evidence="9" id="KW-0496">Mitochondrion</keyword>
<feature type="repeat" description="Solcar" evidence="11">
    <location>
        <begin position="32"/>
        <end position="115"/>
    </location>
</feature>
<evidence type="ECO:0000256" key="8">
    <source>
        <dbReference type="ARBA" id="ARBA00022989"/>
    </source>
</evidence>
<evidence type="ECO:0000256" key="7">
    <source>
        <dbReference type="ARBA" id="ARBA00022737"/>
    </source>
</evidence>
<keyword evidence="6 11" id="KW-0812">Transmembrane</keyword>
<dbReference type="InterPro" id="IPR023395">
    <property type="entry name" value="MCP_dom_sf"/>
</dbReference>
<sequence length="342" mass="37991">MSGNFPRAGGNIPSIVGDLDHKHAIHVFPQQLQPFRSSIIAYGASLASTLVGYPMDTVKVRMQTHKHYTNYIDCFVKTYKTEGVRGFFRGVWAPLISTSFSKSISVSIYTATKPYVYDILFSYPAFDVTSNAFLKNLPACFVSGFIAGGCVSIFACPFEFIKIFAQLERLVQSKSPLRSESQRAKAGIDTRGPSTSKIVQTIVKYGGWRGLYSGFYQHFLRDSISTGIYYSFYESMKWSINVLTNESVNKPSATSVLLAGGLSGVFSWILIFPMDTAKSLVQKDAVSTIVARKYHLPQESLRASKQASPKKHYRGLGISVTRSFITNMVFFGVFELGMTYLA</sequence>
<keyword evidence="5 12" id="KW-0813">Transport</keyword>
<feature type="repeat" description="Solcar" evidence="11">
    <location>
        <begin position="135"/>
        <end position="239"/>
    </location>
</feature>
<dbReference type="PROSITE" id="PS50920">
    <property type="entry name" value="SOLCAR"/>
    <property type="match status" value="3"/>
</dbReference>
<comment type="function">
    <text evidence="1">Mitochondrial transporter that mediates uptake of thiamine pyrophosphate (ThPP) into mitochondria.</text>
</comment>
<evidence type="ECO:0000256" key="3">
    <source>
        <dbReference type="ARBA" id="ARBA00006375"/>
    </source>
</evidence>
<evidence type="ECO:0000256" key="10">
    <source>
        <dbReference type="ARBA" id="ARBA00023136"/>
    </source>
</evidence>
<keyword evidence="14" id="KW-1185">Reference proteome</keyword>
<dbReference type="PANTHER" id="PTHR45624:SF9">
    <property type="entry name" value="CARRIER PROTEIN, PUTATIVE (AFU_ORTHOLOGUE AFUA_4G06390)-RELATED"/>
    <property type="match status" value="1"/>
</dbReference>
<dbReference type="PANTHER" id="PTHR45624">
    <property type="entry name" value="MITOCHONDRIAL BASIC AMINO ACIDS TRANSPORTER-RELATED"/>
    <property type="match status" value="1"/>
</dbReference>
<evidence type="ECO:0000313" key="14">
    <source>
        <dbReference type="Proteomes" id="UP001497383"/>
    </source>
</evidence>
<dbReference type="Pfam" id="PF00153">
    <property type="entry name" value="Mito_carr"/>
    <property type="match status" value="3"/>
</dbReference>
<name>A0ABP0ZFA5_9ASCO</name>
<evidence type="ECO:0000256" key="1">
    <source>
        <dbReference type="ARBA" id="ARBA00002238"/>
    </source>
</evidence>
<dbReference type="InterPro" id="IPR018108">
    <property type="entry name" value="MCP_transmembrane"/>
</dbReference>
<evidence type="ECO:0000256" key="12">
    <source>
        <dbReference type="RuleBase" id="RU000488"/>
    </source>
</evidence>
<protein>
    <recommendedName>
        <fullName evidence="4">Mitochondrial thiamine pyrophosphate carrier 1</fullName>
    </recommendedName>
</protein>
<dbReference type="GeneID" id="92206270"/>
<dbReference type="EMBL" id="OZ022405">
    <property type="protein sequence ID" value="CAK9436516.1"/>
    <property type="molecule type" value="Genomic_DNA"/>
</dbReference>
<comment type="similarity">
    <text evidence="3 12">Belongs to the mitochondrial carrier (TC 2.A.29) family.</text>
</comment>
<reference evidence="13 14" key="1">
    <citation type="submission" date="2024-03" db="EMBL/GenBank/DDBJ databases">
        <authorList>
            <person name="Brejova B."/>
        </authorList>
    </citation>
    <scope>NUCLEOTIDE SEQUENCE [LARGE SCALE GENOMIC DNA]</scope>
    <source>
        <strain evidence="13 14">CBS 14171</strain>
    </source>
</reference>
<keyword evidence="8" id="KW-1133">Transmembrane helix</keyword>
<evidence type="ECO:0000256" key="9">
    <source>
        <dbReference type="ARBA" id="ARBA00023128"/>
    </source>
</evidence>
<keyword evidence="10 11" id="KW-0472">Membrane</keyword>
<keyword evidence="7" id="KW-0677">Repeat</keyword>
<dbReference type="Gene3D" id="1.50.40.10">
    <property type="entry name" value="Mitochondrial carrier domain"/>
    <property type="match status" value="2"/>
</dbReference>
<dbReference type="InterPro" id="IPR050567">
    <property type="entry name" value="Mitochondrial_Carrier"/>
</dbReference>
<organism evidence="13 14">
    <name type="scientific">Lodderomyces beijingensis</name>
    <dbReference type="NCBI Taxonomy" id="1775926"/>
    <lineage>
        <taxon>Eukaryota</taxon>
        <taxon>Fungi</taxon>
        <taxon>Dikarya</taxon>
        <taxon>Ascomycota</taxon>
        <taxon>Saccharomycotina</taxon>
        <taxon>Pichiomycetes</taxon>
        <taxon>Debaryomycetaceae</taxon>
        <taxon>Candida/Lodderomyces clade</taxon>
        <taxon>Lodderomyces</taxon>
    </lineage>
</organism>
<comment type="subcellular location">
    <subcellularLocation>
        <location evidence="2">Mitochondrion membrane</location>
        <topology evidence="2">Multi-pass membrane protein</topology>
    </subcellularLocation>
</comment>
<evidence type="ECO:0000256" key="11">
    <source>
        <dbReference type="PROSITE-ProRule" id="PRU00282"/>
    </source>
</evidence>
<evidence type="ECO:0000256" key="6">
    <source>
        <dbReference type="ARBA" id="ARBA00022692"/>
    </source>
</evidence>
<feature type="repeat" description="Solcar" evidence="11">
    <location>
        <begin position="251"/>
        <end position="340"/>
    </location>
</feature>
<dbReference type="Proteomes" id="UP001497383">
    <property type="component" value="Chromosome 1"/>
</dbReference>
<evidence type="ECO:0000313" key="13">
    <source>
        <dbReference type="EMBL" id="CAK9436516.1"/>
    </source>
</evidence>
<evidence type="ECO:0000256" key="4">
    <source>
        <dbReference type="ARBA" id="ARBA00021935"/>
    </source>
</evidence>
<evidence type="ECO:0000256" key="2">
    <source>
        <dbReference type="ARBA" id="ARBA00004225"/>
    </source>
</evidence>
<dbReference type="SUPFAM" id="SSF103506">
    <property type="entry name" value="Mitochondrial carrier"/>
    <property type="match status" value="1"/>
</dbReference>